<accession>A0A7X6S0K0</accession>
<dbReference type="AlphaFoldDB" id="A0A7X6S0K0"/>
<gene>
    <name evidence="2" type="ORF">HF992_05335</name>
</gene>
<keyword evidence="1" id="KW-0732">Signal</keyword>
<dbReference type="InterPro" id="IPR006540">
    <property type="entry name" value="Lactococcin_972"/>
</dbReference>
<name>A0A7X6S0K0_9STRE</name>
<sequence>MLKLFLGVSFVLGVGSPVLAVQNGGYWSYGGHHDPDNWGAFSSYRHDYMWHWASVTRASDSRGDYKTADRHYTAYAFVNTSFGEHAWFDCGTN</sequence>
<evidence type="ECO:0000313" key="2">
    <source>
        <dbReference type="EMBL" id="NKZ20268.1"/>
    </source>
</evidence>
<feature type="chain" id="PRO_5030643301" evidence="1">
    <location>
        <begin position="21"/>
        <end position="93"/>
    </location>
</feature>
<dbReference type="Pfam" id="PF09683">
    <property type="entry name" value="Lactococcin_972"/>
    <property type="match status" value="1"/>
</dbReference>
<dbReference type="Gene3D" id="2.60.40.2850">
    <property type="match status" value="1"/>
</dbReference>
<protein>
    <submittedName>
        <fullName evidence="2">Lactococcin 972 family bacteriocin</fullName>
    </submittedName>
</protein>
<evidence type="ECO:0000313" key="3">
    <source>
        <dbReference type="Proteomes" id="UP000522720"/>
    </source>
</evidence>
<reference evidence="2 3" key="1">
    <citation type="submission" date="2020-04" db="EMBL/GenBank/DDBJ databases">
        <title>MicrobeNet Type strains.</title>
        <authorList>
            <person name="Nicholson A.C."/>
        </authorList>
    </citation>
    <scope>NUCLEOTIDE SEQUENCE [LARGE SCALE GENOMIC DNA]</scope>
    <source>
        <strain evidence="2 3">CCUG 69612</strain>
    </source>
</reference>
<comment type="caution">
    <text evidence="2">The sequence shown here is derived from an EMBL/GenBank/DDBJ whole genome shotgun (WGS) entry which is preliminary data.</text>
</comment>
<evidence type="ECO:0000256" key="1">
    <source>
        <dbReference type="SAM" id="SignalP"/>
    </source>
</evidence>
<keyword evidence="3" id="KW-1185">Reference proteome</keyword>
<proteinExistence type="predicted"/>
<dbReference type="Proteomes" id="UP000522720">
    <property type="component" value="Unassembled WGS sequence"/>
</dbReference>
<feature type="signal peptide" evidence="1">
    <location>
        <begin position="1"/>
        <end position="20"/>
    </location>
</feature>
<dbReference type="EMBL" id="JAAXPR010000007">
    <property type="protein sequence ID" value="NKZ20268.1"/>
    <property type="molecule type" value="Genomic_DNA"/>
</dbReference>
<organism evidence="2 3">
    <name type="scientific">Streptococcus ovuberis</name>
    <dbReference type="NCBI Taxonomy" id="1936207"/>
    <lineage>
        <taxon>Bacteria</taxon>
        <taxon>Bacillati</taxon>
        <taxon>Bacillota</taxon>
        <taxon>Bacilli</taxon>
        <taxon>Lactobacillales</taxon>
        <taxon>Streptococcaceae</taxon>
        <taxon>Streptococcus</taxon>
    </lineage>
</organism>